<reference evidence="2 3" key="1">
    <citation type="submission" date="2023-07" db="EMBL/GenBank/DDBJ databases">
        <title>Sequencing the genomes of 1000 actinobacteria strains.</title>
        <authorList>
            <person name="Klenk H.-P."/>
        </authorList>
    </citation>
    <scope>NUCLEOTIDE SEQUENCE [LARGE SCALE GENOMIC DNA]</scope>
    <source>
        <strain evidence="2 3">DSM 44709</strain>
    </source>
</reference>
<dbReference type="InterPro" id="IPR029021">
    <property type="entry name" value="Prot-tyrosine_phosphatase-like"/>
</dbReference>
<protein>
    <recommendedName>
        <fullName evidence="4">DUF732 domain-containing protein</fullName>
    </recommendedName>
</protein>
<evidence type="ECO:0000313" key="3">
    <source>
        <dbReference type="Proteomes" id="UP001240236"/>
    </source>
</evidence>
<accession>A0AAE3VZW0</accession>
<dbReference type="Proteomes" id="UP001240236">
    <property type="component" value="Unassembled WGS sequence"/>
</dbReference>
<evidence type="ECO:0008006" key="4">
    <source>
        <dbReference type="Google" id="ProtNLM"/>
    </source>
</evidence>
<feature type="chain" id="PRO_5042072050" description="DUF732 domain-containing protein" evidence="1">
    <location>
        <begin position="30"/>
        <end position="108"/>
    </location>
</feature>
<organism evidence="2 3">
    <name type="scientific">Catenuloplanes indicus</name>
    <dbReference type="NCBI Taxonomy" id="137267"/>
    <lineage>
        <taxon>Bacteria</taxon>
        <taxon>Bacillati</taxon>
        <taxon>Actinomycetota</taxon>
        <taxon>Actinomycetes</taxon>
        <taxon>Micromonosporales</taxon>
        <taxon>Micromonosporaceae</taxon>
        <taxon>Catenuloplanes</taxon>
    </lineage>
</organism>
<comment type="caution">
    <text evidence="2">The sequence shown here is derived from an EMBL/GenBank/DDBJ whole genome shotgun (WGS) entry which is preliminary data.</text>
</comment>
<dbReference type="AlphaFoldDB" id="A0AAE3VZW0"/>
<dbReference type="Gene3D" id="3.90.190.10">
    <property type="entry name" value="Protein tyrosine phosphatase superfamily"/>
    <property type="match status" value="1"/>
</dbReference>
<name>A0AAE3VZW0_9ACTN</name>
<dbReference type="EMBL" id="JAUSUZ010000001">
    <property type="protein sequence ID" value="MDQ0366672.1"/>
    <property type="molecule type" value="Genomic_DNA"/>
</dbReference>
<dbReference type="InterPro" id="IPR026893">
    <property type="entry name" value="Tyr/Ser_Pase_IphP-type"/>
</dbReference>
<gene>
    <name evidence="2" type="ORF">J2S42_003341</name>
</gene>
<feature type="signal peptide" evidence="1">
    <location>
        <begin position="1"/>
        <end position="29"/>
    </location>
</feature>
<dbReference type="PROSITE" id="PS00383">
    <property type="entry name" value="TYR_PHOSPHATASE_1"/>
    <property type="match status" value="1"/>
</dbReference>
<dbReference type="SUPFAM" id="SSF52799">
    <property type="entry name" value="(Phosphotyrosine protein) phosphatases II"/>
    <property type="match status" value="1"/>
</dbReference>
<evidence type="ECO:0000313" key="2">
    <source>
        <dbReference type="EMBL" id="MDQ0366672.1"/>
    </source>
</evidence>
<keyword evidence="1" id="KW-0732">Signal</keyword>
<evidence type="ECO:0000256" key="1">
    <source>
        <dbReference type="SAM" id="SignalP"/>
    </source>
</evidence>
<dbReference type="InterPro" id="IPR016130">
    <property type="entry name" value="Tyr_Pase_AS"/>
</dbReference>
<proteinExistence type="predicted"/>
<keyword evidence="3" id="KW-1185">Reference proteome</keyword>
<dbReference type="Pfam" id="PF13350">
    <property type="entry name" value="Y_phosphatase3"/>
    <property type="match status" value="1"/>
</dbReference>
<sequence length="108" mass="11244">MHCGIGRDRTGLVSLLLLALAGVTADAIAADYARSAERLRPHFAEAYAAPGDVIAGRMARHGVTVHDAIRAVLADLRPADWIPGDIVRAVCERLGCAALLGSDSDGQA</sequence>
<dbReference type="GO" id="GO:0004721">
    <property type="term" value="F:phosphoprotein phosphatase activity"/>
    <property type="evidence" value="ECO:0007669"/>
    <property type="project" value="InterPro"/>
</dbReference>